<dbReference type="InterPro" id="IPR024740">
    <property type="entry name" value="Hen1_N"/>
</dbReference>
<evidence type="ECO:0000313" key="2">
    <source>
        <dbReference type="EMBL" id="MDT0647962.1"/>
    </source>
</evidence>
<reference evidence="2 3" key="1">
    <citation type="submission" date="2023-09" db="EMBL/GenBank/DDBJ databases">
        <authorList>
            <person name="Rey-Velasco X."/>
        </authorList>
    </citation>
    <scope>NUCLEOTIDE SEQUENCE [LARGE SCALE GENOMIC DNA]</scope>
    <source>
        <strain evidence="2 3">F260</strain>
    </source>
</reference>
<evidence type="ECO:0000313" key="3">
    <source>
        <dbReference type="Proteomes" id="UP001245285"/>
    </source>
</evidence>
<dbReference type="Pfam" id="PF12623">
    <property type="entry name" value="Hen1_L"/>
    <property type="match status" value="1"/>
</dbReference>
<name>A0ABU3CNN1_9FLAO</name>
<dbReference type="EMBL" id="JAVRHO010000024">
    <property type="protein sequence ID" value="MDT0647962.1"/>
    <property type="molecule type" value="Genomic_DNA"/>
</dbReference>
<comment type="caution">
    <text evidence="2">The sequence shown here is derived from an EMBL/GenBank/DDBJ whole genome shotgun (WGS) entry which is preliminary data.</text>
</comment>
<protein>
    <recommendedName>
        <fullName evidence="1">Hen1 N-terminal domain-containing protein</fullName>
    </recommendedName>
</protein>
<keyword evidence="3" id="KW-1185">Reference proteome</keyword>
<sequence>MILTISTTHFPATDLGFLLHKHPNRFQSIDLAIGKAHIFYPESSDDRTTAALLLDMDPIDMVKGKRKYNRKGFSTWSKRSLNLLVGFFSIQFRCSASRISFLNRSMCFITPLF</sequence>
<dbReference type="RefSeq" id="WP_311496062.1">
    <property type="nucleotide sequence ID" value="NZ_JAVRHO010000024.1"/>
</dbReference>
<dbReference type="Proteomes" id="UP001245285">
    <property type="component" value="Unassembled WGS sequence"/>
</dbReference>
<dbReference type="InterPro" id="IPR038546">
    <property type="entry name" value="Hen1_N_sf"/>
</dbReference>
<proteinExistence type="predicted"/>
<organism evidence="2 3">
    <name type="scientific">Autumnicola lenta</name>
    <dbReference type="NCBI Taxonomy" id="3075593"/>
    <lineage>
        <taxon>Bacteria</taxon>
        <taxon>Pseudomonadati</taxon>
        <taxon>Bacteroidota</taxon>
        <taxon>Flavobacteriia</taxon>
        <taxon>Flavobacteriales</taxon>
        <taxon>Flavobacteriaceae</taxon>
        <taxon>Autumnicola</taxon>
    </lineage>
</organism>
<dbReference type="Gene3D" id="3.30.1610.20">
    <property type="entry name" value="Hen1, N-terminal domain"/>
    <property type="match status" value="1"/>
</dbReference>
<gene>
    <name evidence="2" type="ORF">RM545_14785</name>
</gene>
<feature type="domain" description="Hen1 N-terminal" evidence="1">
    <location>
        <begin position="1"/>
        <end position="69"/>
    </location>
</feature>
<evidence type="ECO:0000259" key="1">
    <source>
        <dbReference type="Pfam" id="PF12623"/>
    </source>
</evidence>
<accession>A0ABU3CNN1</accession>